<dbReference type="GO" id="GO:0042048">
    <property type="term" value="P:olfactory behavior"/>
    <property type="evidence" value="ECO:0007669"/>
    <property type="project" value="TreeGrafter"/>
</dbReference>
<dbReference type="GO" id="GO:1990834">
    <property type="term" value="P:response to odorant"/>
    <property type="evidence" value="ECO:0007669"/>
    <property type="project" value="TreeGrafter"/>
</dbReference>
<evidence type="ECO:0000256" key="1">
    <source>
        <dbReference type="SAM" id="Phobius"/>
    </source>
</evidence>
<keyword evidence="4" id="KW-1185">Reference proteome</keyword>
<dbReference type="Proteomes" id="UP000746747">
    <property type="component" value="Unassembled WGS sequence"/>
</dbReference>
<protein>
    <submittedName>
        <fullName evidence="3">Uncharacterized protein</fullName>
    </submittedName>
</protein>
<evidence type="ECO:0000313" key="4">
    <source>
        <dbReference type="Proteomes" id="UP000746747"/>
    </source>
</evidence>
<comment type="caution">
    <text evidence="3">The sequence shown here is derived from an EMBL/GenBank/DDBJ whole genome shotgun (WGS) entry which is preliminary data.</text>
</comment>
<reference evidence="3" key="1">
    <citation type="submission" date="2021-09" db="EMBL/GenBank/DDBJ databases">
        <authorList>
            <consortium name="Pathogen Informatics"/>
        </authorList>
    </citation>
    <scope>NUCLEOTIDE SEQUENCE</scope>
</reference>
<dbReference type="PANTHER" id="PTHR34722:SF9">
    <property type="entry name" value="HOMOLOG OF ODR-2 (TWO)"/>
    <property type="match status" value="1"/>
</dbReference>
<keyword evidence="2" id="KW-0732">Signal</keyword>
<dbReference type="OrthoDB" id="5872354at2759"/>
<dbReference type="GO" id="GO:0043025">
    <property type="term" value="C:neuronal cell body"/>
    <property type="evidence" value="ECO:0007669"/>
    <property type="project" value="TreeGrafter"/>
</dbReference>
<feature type="signal peptide" evidence="2">
    <location>
        <begin position="1"/>
        <end position="27"/>
    </location>
</feature>
<proteinExistence type="predicted"/>
<feature type="chain" id="PRO_5035286840" evidence="2">
    <location>
        <begin position="28"/>
        <end position="201"/>
    </location>
</feature>
<keyword evidence="1" id="KW-0812">Transmembrane</keyword>
<dbReference type="PANTHER" id="PTHR34722">
    <property type="entry name" value="HOMOLOG OF ODR-2 (TWO)-RELATED"/>
    <property type="match status" value="1"/>
</dbReference>
<feature type="transmembrane region" description="Helical" evidence="1">
    <location>
        <begin position="178"/>
        <end position="200"/>
    </location>
</feature>
<dbReference type="EMBL" id="CAKAEH010000327">
    <property type="protein sequence ID" value="CAG9530630.1"/>
    <property type="molecule type" value="Genomic_DNA"/>
</dbReference>
<sequence length="201" mass="22468">MIRLLIMQLYQFITLLLSLSLRKIGYAIKCFTCASTDYESLFERFTAFQRSASILRFGEFCDSLEQLKAFAPLTKCASTCVSIMEPQYFGGVQSITTPYTFIRGCAEKIFNSVQNHPPEVDFLHSEAICLELPLSQIWPSIQTDEHVQVCSCKSDACNTNTATVNSNNSITATSFKPIYSFLLTTILVSLVNLLINSILIA</sequence>
<evidence type="ECO:0000313" key="3">
    <source>
        <dbReference type="EMBL" id="CAG9530630.1"/>
    </source>
</evidence>
<dbReference type="Pfam" id="PF06579">
    <property type="entry name" value="Ly-6_related"/>
    <property type="match status" value="1"/>
</dbReference>
<gene>
    <name evidence="3" type="ORF">CJOHNSTONI_LOCUS1109</name>
</gene>
<keyword evidence="1" id="KW-1133">Transmembrane helix</keyword>
<dbReference type="AlphaFoldDB" id="A0A8J2Q8F0"/>
<dbReference type="InterPro" id="IPR010558">
    <property type="entry name" value="Ly-6-related"/>
</dbReference>
<keyword evidence="1" id="KW-0472">Membrane</keyword>
<name>A0A8J2Q8F0_9BILA</name>
<accession>A0A8J2Q8F0</accession>
<evidence type="ECO:0000256" key="2">
    <source>
        <dbReference type="SAM" id="SignalP"/>
    </source>
</evidence>
<dbReference type="GO" id="GO:0030424">
    <property type="term" value="C:axon"/>
    <property type="evidence" value="ECO:0007669"/>
    <property type="project" value="TreeGrafter"/>
</dbReference>
<organism evidence="3 4">
    <name type="scientific">Cercopithifilaria johnstoni</name>
    <dbReference type="NCBI Taxonomy" id="2874296"/>
    <lineage>
        <taxon>Eukaryota</taxon>
        <taxon>Metazoa</taxon>
        <taxon>Ecdysozoa</taxon>
        <taxon>Nematoda</taxon>
        <taxon>Chromadorea</taxon>
        <taxon>Rhabditida</taxon>
        <taxon>Spirurina</taxon>
        <taxon>Spiruromorpha</taxon>
        <taxon>Filarioidea</taxon>
        <taxon>Onchocercidae</taxon>
        <taxon>Cercopithifilaria</taxon>
    </lineage>
</organism>